<evidence type="ECO:0000313" key="1">
    <source>
        <dbReference type="EMBL" id="KAG8652443.1"/>
    </source>
</evidence>
<gene>
    <name evidence="1" type="ORF">MANES_06G093180v8</name>
</gene>
<dbReference type="Proteomes" id="UP000091857">
    <property type="component" value="Chromosome 6"/>
</dbReference>
<proteinExistence type="predicted"/>
<keyword evidence="2" id="KW-1185">Reference proteome</keyword>
<organism evidence="1 2">
    <name type="scientific">Manihot esculenta</name>
    <name type="common">Cassava</name>
    <name type="synonym">Jatropha manihot</name>
    <dbReference type="NCBI Taxonomy" id="3983"/>
    <lineage>
        <taxon>Eukaryota</taxon>
        <taxon>Viridiplantae</taxon>
        <taxon>Streptophyta</taxon>
        <taxon>Embryophyta</taxon>
        <taxon>Tracheophyta</taxon>
        <taxon>Spermatophyta</taxon>
        <taxon>Magnoliopsida</taxon>
        <taxon>eudicotyledons</taxon>
        <taxon>Gunneridae</taxon>
        <taxon>Pentapetalae</taxon>
        <taxon>rosids</taxon>
        <taxon>fabids</taxon>
        <taxon>Malpighiales</taxon>
        <taxon>Euphorbiaceae</taxon>
        <taxon>Crotonoideae</taxon>
        <taxon>Manihoteae</taxon>
        <taxon>Manihot</taxon>
    </lineage>
</organism>
<sequence length="897" mass="99669">MNSLINQNLQTKIVPISFTKFISSVSIIRTLSFHANKYEQQHPVPFLDPFQLLSNYTKSTHHAFKDTKIIHSHLLKTAVLHSDIVIANCLLNRYCNSGAMLYAVKLFDTIPLLNVISWNIMISGYIHNMLFEDSWRFFCSMHFSGFQPNDFTYGSAVSACAALQSPLLGELVYSLAIKNGFYANGYVRARMIDLFAKTSKLDDALKVFCDVSCENVVCWNSIICGAVRNGEYWVALDLFSQMCCKSLMPNSFTFSSILTACATLEEIEIGKGVQGWVIKCGKKDVFVGTAIVDMYAKCGDIGEAVKEFSRMPVHNVVSWTAIISGFVKRDDSISALRFFKEMRMIKEEINNFTVTSVLNACAKPDMIKEAIQIHTWILKTGFYLDPVVQAALVNVYAKLHAIDLSELVFREMEDVKNPGIWSIMISSLAQNKSSQRAIELLQIMLQESLRPDSFCFSSVLSVIDCLNLGRQIHGYILKTGFVFDLSVGSSLFTMYSKCGSIEDSYKVFEHIPVRDNISWTSMISGFTEHGCTNQAFELFRNMLAEGTRPDQMIFIAILAACSGLRSLKKGKEIHGYVFRAGMGREALVGGALVTMYSKCAALKLARKVFDMLPEKDQVSCSSLVSGYAQNGLPEEAVFLFHEMLMSNFATDSFTVSSVLGAIALLNRLDIGTQLHAHIIKMGLDSNVSIGSSLVTMYSKCGNIEDCGKAFDQVDEPDLVCWSAMIASYAQHGKGVEALKMYEQMRKQGIRPDSVAFVGVLSACSHANLVEEGYFHFNSMTKDFGIKPNNRHYACMVDLLGRSGKLKEAEKLIKSMPTEPDALLWATLLAACKLHGEVELGKIAAKMVMELNPSDDGAYVLLSNIYANVGQWEEVQQIRSRMKGAGLGRKLLGVSRDI</sequence>
<protein>
    <submittedName>
        <fullName evidence="1">Uncharacterized protein</fullName>
    </submittedName>
</protein>
<name>A0ACB7HL74_MANES</name>
<dbReference type="EMBL" id="CM004392">
    <property type="protein sequence ID" value="KAG8652443.1"/>
    <property type="molecule type" value="Genomic_DNA"/>
</dbReference>
<comment type="caution">
    <text evidence="1">The sequence shown here is derived from an EMBL/GenBank/DDBJ whole genome shotgun (WGS) entry which is preliminary data.</text>
</comment>
<reference evidence="2" key="1">
    <citation type="journal article" date="2016" name="Nat. Biotechnol.">
        <title>Sequencing wild and cultivated cassava and related species reveals extensive interspecific hybridization and genetic diversity.</title>
        <authorList>
            <person name="Bredeson J.V."/>
            <person name="Lyons J.B."/>
            <person name="Prochnik S.E."/>
            <person name="Wu G.A."/>
            <person name="Ha C.M."/>
            <person name="Edsinger-Gonzales E."/>
            <person name="Grimwood J."/>
            <person name="Schmutz J."/>
            <person name="Rabbi I.Y."/>
            <person name="Egesi C."/>
            <person name="Nauluvula P."/>
            <person name="Lebot V."/>
            <person name="Ndunguru J."/>
            <person name="Mkamilo G."/>
            <person name="Bart R.S."/>
            <person name="Setter T.L."/>
            <person name="Gleadow R.M."/>
            <person name="Kulakow P."/>
            <person name="Ferguson M.E."/>
            <person name="Rounsley S."/>
            <person name="Rokhsar D.S."/>
        </authorList>
    </citation>
    <scope>NUCLEOTIDE SEQUENCE [LARGE SCALE GENOMIC DNA]</scope>
    <source>
        <strain evidence="2">cv. AM560-2</strain>
    </source>
</reference>
<accession>A0ACB7HL74</accession>
<evidence type="ECO:0000313" key="2">
    <source>
        <dbReference type="Proteomes" id="UP000091857"/>
    </source>
</evidence>